<dbReference type="GO" id="GO:0003700">
    <property type="term" value="F:DNA-binding transcription factor activity"/>
    <property type="evidence" value="ECO:0007669"/>
    <property type="project" value="InterPro"/>
</dbReference>
<dbReference type="PANTHER" id="PTHR31072">
    <property type="entry name" value="TRANSCRIPTION FACTOR TCP4-RELATED"/>
    <property type="match status" value="1"/>
</dbReference>
<dbReference type="GO" id="GO:0005634">
    <property type="term" value="C:nucleus"/>
    <property type="evidence" value="ECO:0007669"/>
    <property type="project" value="UniProtKB-SubCell"/>
</dbReference>
<dbReference type="InterPro" id="IPR017887">
    <property type="entry name" value="TF_TCP_subgr"/>
</dbReference>
<proteinExistence type="evidence at transcript level"/>
<reference evidence="10" key="1">
    <citation type="journal article" date="2009" name="Plant Mol. Biol.">
        <title>Evolution of flower shape in Plantago lanceolata.</title>
        <authorList>
            <person name="Reardon W."/>
            <person name="Fitzpatrick D.A."/>
            <person name="Fares M.A."/>
            <person name="Nugent J.M."/>
        </authorList>
    </citation>
    <scope>NUCLEOTIDE SEQUENCE</scope>
</reference>
<comment type="subcellular location">
    <subcellularLocation>
        <location evidence="1">Nucleus</location>
    </subcellularLocation>
</comment>
<feature type="non-terminal residue" evidence="10">
    <location>
        <position position="1"/>
    </location>
</feature>
<organism evidence="10">
    <name type="scientific">Plantago lanceolata</name>
    <name type="common">English plantain</name>
    <name type="synonym">Ribwort plantain</name>
    <dbReference type="NCBI Taxonomy" id="39414"/>
    <lineage>
        <taxon>Eukaryota</taxon>
        <taxon>Viridiplantae</taxon>
        <taxon>Streptophyta</taxon>
        <taxon>Embryophyta</taxon>
        <taxon>Tracheophyta</taxon>
        <taxon>Spermatophyta</taxon>
        <taxon>Magnoliopsida</taxon>
        <taxon>eudicotyledons</taxon>
        <taxon>Gunneridae</taxon>
        <taxon>Pentapetalae</taxon>
        <taxon>asterids</taxon>
        <taxon>lamiids</taxon>
        <taxon>Lamiales</taxon>
        <taxon>Plantaginaceae</taxon>
        <taxon>Plantagineae</taxon>
        <taxon>Plantago</taxon>
    </lineage>
</organism>
<dbReference type="AlphaFoldDB" id="C7EXK5"/>
<dbReference type="PROSITE" id="PS51370">
    <property type="entry name" value="R"/>
    <property type="match status" value="1"/>
</dbReference>
<keyword evidence="3" id="KW-0805">Transcription regulation</keyword>
<evidence type="ECO:0000256" key="5">
    <source>
        <dbReference type="ARBA" id="ARBA00023163"/>
    </source>
</evidence>
<feature type="non-terminal residue" evidence="10">
    <location>
        <position position="319"/>
    </location>
</feature>
<dbReference type="PANTHER" id="PTHR31072:SF224">
    <property type="entry name" value="TRANSCRIPTION FACTOR TCP1"/>
    <property type="match status" value="1"/>
</dbReference>
<protein>
    <submittedName>
        <fullName evidence="10">CYC-like protein</fullName>
    </submittedName>
</protein>
<keyword evidence="4" id="KW-0238">DNA-binding</keyword>
<evidence type="ECO:0000256" key="4">
    <source>
        <dbReference type="ARBA" id="ARBA00023125"/>
    </source>
</evidence>
<feature type="domain" description="R" evidence="9">
    <location>
        <begin position="201"/>
        <end position="218"/>
    </location>
</feature>
<evidence type="ECO:0000256" key="7">
    <source>
        <dbReference type="SAM" id="MobiDB-lite"/>
    </source>
</evidence>
<evidence type="ECO:0000259" key="9">
    <source>
        <dbReference type="PROSITE" id="PS51370"/>
    </source>
</evidence>
<feature type="region of interest" description="Disordered" evidence="7">
    <location>
        <begin position="88"/>
        <end position="110"/>
    </location>
</feature>
<keyword evidence="2" id="KW-0217">Developmental protein</keyword>
<dbReference type="GO" id="GO:2000032">
    <property type="term" value="P:regulation of secondary shoot formation"/>
    <property type="evidence" value="ECO:0007669"/>
    <property type="project" value="TreeGrafter"/>
</dbReference>
<evidence type="ECO:0000256" key="2">
    <source>
        <dbReference type="ARBA" id="ARBA00022473"/>
    </source>
</evidence>
<sequence>GKNTYLNYFNDPQFSSPPTIQYSRPNGNTSSVFDLNSGGTVLHHHHNNDSLSGFACHYLAGNNAPILETDVALNHKVEILHGYPTSIPGMRNQTVPKKDRHSKINTSQGPRDRRIRLSIGIARKFFDLQELLGFNKPSKTLDWLLRNSEAAIKELVIKSNVTSSPSECEEVLSQDNTIGPADVKGKSVASNKCRDLLNLTKESRAKARARARDRTKEKMSIKQLNEVTRSTYVHASGSRDEVGIHFPVTYYGGTDSDLIQEIKRKLQQQPIHSVYGGFSRDFVSSSSAAPSSNANENWDYANFVAQSNQLCAIMDQHKF</sequence>
<dbReference type="InterPro" id="IPR005333">
    <property type="entry name" value="Transcription_factor_TCP"/>
</dbReference>
<dbReference type="GO" id="GO:0043565">
    <property type="term" value="F:sequence-specific DNA binding"/>
    <property type="evidence" value="ECO:0007669"/>
    <property type="project" value="TreeGrafter"/>
</dbReference>
<name>C7EXK5_PLALA</name>
<dbReference type="EMBL" id="GQ303572">
    <property type="protein sequence ID" value="ACT66122.1"/>
    <property type="molecule type" value="mRNA"/>
</dbReference>
<feature type="domain" description="TCP" evidence="8">
    <location>
        <begin position="97"/>
        <end position="155"/>
    </location>
</feature>
<keyword evidence="5" id="KW-0804">Transcription</keyword>
<evidence type="ECO:0000256" key="6">
    <source>
        <dbReference type="ARBA" id="ARBA00023242"/>
    </source>
</evidence>
<dbReference type="Pfam" id="PF03634">
    <property type="entry name" value="TCP"/>
    <property type="match status" value="1"/>
</dbReference>
<keyword evidence="6" id="KW-0539">Nucleus</keyword>
<dbReference type="InterPro" id="IPR017888">
    <property type="entry name" value="CYC/TB1_R_domain"/>
</dbReference>
<accession>C7EXK5</accession>
<evidence type="ECO:0000313" key="10">
    <source>
        <dbReference type="EMBL" id="ACT66122.1"/>
    </source>
</evidence>
<evidence type="ECO:0000259" key="8">
    <source>
        <dbReference type="PROSITE" id="PS51369"/>
    </source>
</evidence>
<evidence type="ECO:0000256" key="3">
    <source>
        <dbReference type="ARBA" id="ARBA00023015"/>
    </source>
</evidence>
<dbReference type="PROSITE" id="PS51369">
    <property type="entry name" value="TCP"/>
    <property type="match status" value="1"/>
</dbReference>
<evidence type="ECO:0000256" key="1">
    <source>
        <dbReference type="ARBA" id="ARBA00004123"/>
    </source>
</evidence>